<evidence type="ECO:0000256" key="1">
    <source>
        <dbReference type="SAM" id="MobiDB-lite"/>
    </source>
</evidence>
<proteinExistence type="predicted"/>
<keyword evidence="2" id="KW-0472">Membrane</keyword>
<reference evidence="4" key="1">
    <citation type="journal article" date="2019" name="Int. J. Syst. Evol. Microbiol.">
        <title>The Global Catalogue of Microorganisms (GCM) 10K type strain sequencing project: providing services to taxonomists for standard genome sequencing and annotation.</title>
        <authorList>
            <consortium name="The Broad Institute Genomics Platform"/>
            <consortium name="The Broad Institute Genome Sequencing Center for Infectious Disease"/>
            <person name="Wu L."/>
            <person name="Ma J."/>
        </authorList>
    </citation>
    <scope>NUCLEOTIDE SEQUENCE [LARGE SCALE GENOMIC DNA]</scope>
    <source>
        <strain evidence="4">JCM 16703</strain>
    </source>
</reference>
<feature type="region of interest" description="Disordered" evidence="1">
    <location>
        <begin position="1"/>
        <end position="35"/>
    </location>
</feature>
<evidence type="ECO:0000313" key="3">
    <source>
        <dbReference type="EMBL" id="GAA4113539.1"/>
    </source>
</evidence>
<evidence type="ECO:0000313" key="4">
    <source>
        <dbReference type="Proteomes" id="UP001501495"/>
    </source>
</evidence>
<dbReference type="RefSeq" id="WP_344732231.1">
    <property type="nucleotide sequence ID" value="NZ_BAAAZH010000010.1"/>
</dbReference>
<keyword evidence="2" id="KW-0812">Transmembrane</keyword>
<protein>
    <submittedName>
        <fullName evidence="3">Uncharacterized protein</fullName>
    </submittedName>
</protein>
<feature type="region of interest" description="Disordered" evidence="1">
    <location>
        <begin position="58"/>
        <end position="82"/>
    </location>
</feature>
<dbReference type="EMBL" id="BAAAZH010000010">
    <property type="protein sequence ID" value="GAA4113539.1"/>
    <property type="molecule type" value="Genomic_DNA"/>
</dbReference>
<name>A0ABP7XEB1_9ACTN</name>
<accession>A0ABP7XEB1</accession>
<dbReference type="Proteomes" id="UP001501495">
    <property type="component" value="Unassembled WGS sequence"/>
</dbReference>
<feature type="compositionally biased region" description="Low complexity" evidence="1">
    <location>
        <begin position="69"/>
        <end position="82"/>
    </location>
</feature>
<gene>
    <name evidence="3" type="ORF">GCM10022215_10740</name>
</gene>
<keyword evidence="2" id="KW-1133">Transmembrane helix</keyword>
<comment type="caution">
    <text evidence="3">The sequence shown here is derived from an EMBL/GenBank/DDBJ whole genome shotgun (WGS) entry which is preliminary data.</text>
</comment>
<organism evidence="3 4">
    <name type="scientific">Nocardioides fonticola</name>
    <dbReference type="NCBI Taxonomy" id="450363"/>
    <lineage>
        <taxon>Bacteria</taxon>
        <taxon>Bacillati</taxon>
        <taxon>Actinomycetota</taxon>
        <taxon>Actinomycetes</taxon>
        <taxon>Propionibacteriales</taxon>
        <taxon>Nocardioidaceae</taxon>
        <taxon>Nocardioides</taxon>
    </lineage>
</organism>
<feature type="region of interest" description="Disordered" evidence="1">
    <location>
        <begin position="330"/>
        <end position="354"/>
    </location>
</feature>
<feature type="transmembrane region" description="Helical" evidence="2">
    <location>
        <begin position="40"/>
        <end position="59"/>
    </location>
</feature>
<keyword evidence="4" id="KW-1185">Reference proteome</keyword>
<evidence type="ECO:0000256" key="2">
    <source>
        <dbReference type="SAM" id="Phobius"/>
    </source>
</evidence>
<sequence>MPEHDQLDDLLAPLRSPSVSGPPAAEIRHRGERRQRRTRALLATGVAAAVAAVAIPLTVGGGPDTRGETPVATDPTTTPSPTRVDTTTFLDDLDVTTGMRGRVQRGTTFEPGIDTCAAAALPGATQDLASATVAQTEGQRRRWVFAYESDGGATAVFDALRTALPDCADAEVVDDGATSLAYVVGAARLDTGEATVVRVVLIGGYVLMDAADILGAGSDQVVEQTLTLLRDQATRLEADLRLQGDQPAPTDLEPPAGVGPVGLGMGRDALEALPGMDYTGPGAERCQPFAVPLGDDEVVTGTSGPRDVVSIDLPSGAPAAGLAIGDDASGLEVTADDGGSGDSGTATVEPADAPDRHYQVTVENGRVSAVSLVLDANDCGVF</sequence>